<gene>
    <name evidence="3" type="ORF">CAP_8825</name>
</gene>
<dbReference type="Pfam" id="PF06452">
    <property type="entry name" value="CBM9_1"/>
    <property type="match status" value="1"/>
</dbReference>
<dbReference type="InterPro" id="IPR010502">
    <property type="entry name" value="Carb-bd_dom_fam9"/>
</dbReference>
<feature type="domain" description="Carbohydrate-binding" evidence="2">
    <location>
        <begin position="120"/>
        <end position="302"/>
    </location>
</feature>
<proteinExistence type="predicted"/>
<dbReference type="GO" id="GO:0004553">
    <property type="term" value="F:hydrolase activity, hydrolyzing O-glycosyl compounds"/>
    <property type="evidence" value="ECO:0007669"/>
    <property type="project" value="InterPro"/>
</dbReference>
<comment type="caution">
    <text evidence="3">The sequence shown here is derived from an EMBL/GenBank/DDBJ whole genome shotgun (WGS) entry which is preliminary data.</text>
</comment>
<dbReference type="AlphaFoldDB" id="A0A017SW19"/>
<evidence type="ECO:0000259" key="2">
    <source>
        <dbReference type="Pfam" id="PF06452"/>
    </source>
</evidence>
<keyword evidence="4" id="KW-1185">Reference proteome</keyword>
<dbReference type="SUPFAM" id="SSF49344">
    <property type="entry name" value="CBD9-like"/>
    <property type="match status" value="1"/>
</dbReference>
<reference evidence="3 4" key="1">
    <citation type="submission" date="2013-05" db="EMBL/GenBank/DDBJ databases">
        <title>Genome assembly of Chondromyces apiculatus DSM 436.</title>
        <authorList>
            <person name="Sharma G."/>
            <person name="Khatri I."/>
            <person name="Kaur C."/>
            <person name="Mayilraj S."/>
            <person name="Subramanian S."/>
        </authorList>
    </citation>
    <scope>NUCLEOTIDE SEQUENCE [LARGE SCALE GENOMIC DNA]</scope>
    <source>
        <strain evidence="3 4">DSM 436</strain>
    </source>
</reference>
<feature type="region of interest" description="Disordered" evidence="1">
    <location>
        <begin position="46"/>
        <end position="101"/>
    </location>
</feature>
<evidence type="ECO:0000256" key="1">
    <source>
        <dbReference type="SAM" id="MobiDB-lite"/>
    </source>
</evidence>
<protein>
    <recommendedName>
        <fullName evidence="2">Carbohydrate-binding domain-containing protein</fullName>
    </recommendedName>
</protein>
<dbReference type="EMBL" id="ASRX01000093">
    <property type="protein sequence ID" value="EYF00957.1"/>
    <property type="molecule type" value="Genomic_DNA"/>
</dbReference>
<dbReference type="GO" id="GO:0030246">
    <property type="term" value="F:carbohydrate binding"/>
    <property type="evidence" value="ECO:0007669"/>
    <property type="project" value="InterPro"/>
</dbReference>
<sequence length="305" mass="30752">MQHPSKHAPLWRLVAPLLGSLVVPLLGAGCVLDPLGTGPLGAGGAGAGTGEGGGGTTSQGGGGTTGMNVGGSGGAGGNVEGPGGSGGAGGTGGAGGSGGAGGGTTSGVVIARCNTEEITLDGSLDDQWDGTAYPIEKVVEPNVGQDPPVQPAHFQARWNAGYLYVGVHVDDSTRYNDSGDPSSYDDDSIEVYLDVNNMPTGVLGFDDFQFNVGWNNSGNNWERNGRTMGVMSNDTDVNSGYEVELAIPWSTLGTTPAAGKVIGFDVGVNADVNGAGRDFHLMWQGTAQNHQNTLSYGKLQLQACP</sequence>
<dbReference type="STRING" id="1192034.CAP_8825"/>
<dbReference type="eggNOG" id="COG3405">
    <property type="taxonomic scope" value="Bacteria"/>
</dbReference>
<name>A0A017SW19_9BACT</name>
<evidence type="ECO:0000313" key="3">
    <source>
        <dbReference type="EMBL" id="EYF00957.1"/>
    </source>
</evidence>
<dbReference type="Proteomes" id="UP000019678">
    <property type="component" value="Unassembled WGS sequence"/>
</dbReference>
<organism evidence="3 4">
    <name type="scientific">Chondromyces apiculatus DSM 436</name>
    <dbReference type="NCBI Taxonomy" id="1192034"/>
    <lineage>
        <taxon>Bacteria</taxon>
        <taxon>Pseudomonadati</taxon>
        <taxon>Myxococcota</taxon>
        <taxon>Polyangia</taxon>
        <taxon>Polyangiales</taxon>
        <taxon>Polyangiaceae</taxon>
        <taxon>Chondromyces</taxon>
    </lineage>
</organism>
<dbReference type="PROSITE" id="PS51257">
    <property type="entry name" value="PROKAR_LIPOPROTEIN"/>
    <property type="match status" value="1"/>
</dbReference>
<dbReference type="Gene3D" id="2.60.40.1190">
    <property type="match status" value="1"/>
</dbReference>
<accession>A0A017SW19</accession>
<evidence type="ECO:0000313" key="4">
    <source>
        <dbReference type="Proteomes" id="UP000019678"/>
    </source>
</evidence>
<dbReference type="GO" id="GO:0016052">
    <property type="term" value="P:carbohydrate catabolic process"/>
    <property type="evidence" value="ECO:0007669"/>
    <property type="project" value="InterPro"/>
</dbReference>
<dbReference type="RefSeq" id="WP_156041514.1">
    <property type="nucleotide sequence ID" value="NZ_ASRX01000093.1"/>
</dbReference>
<dbReference type="OrthoDB" id="5619228at2"/>